<reference evidence="4" key="1">
    <citation type="submission" date="2017-02" db="EMBL/GenBank/DDBJ databases">
        <authorList>
            <person name="Varghese N."/>
            <person name="Submissions S."/>
        </authorList>
    </citation>
    <scope>NUCLEOTIDE SEQUENCE [LARGE SCALE GENOMIC DNA]</scope>
    <source>
        <strain evidence="4">ATCC 700200</strain>
    </source>
</reference>
<accession>A0A1T4WE01</accession>
<dbReference type="InterPro" id="IPR052350">
    <property type="entry name" value="Metallo-dep_Lactonases"/>
</dbReference>
<dbReference type="SUPFAM" id="SSF51556">
    <property type="entry name" value="Metallo-dependent hydrolases"/>
    <property type="match status" value="1"/>
</dbReference>
<dbReference type="AlphaFoldDB" id="A0A1T4WE01"/>
<evidence type="ECO:0000256" key="1">
    <source>
        <dbReference type="ARBA" id="ARBA00038310"/>
    </source>
</evidence>
<comment type="similarity">
    <text evidence="1">Belongs to the metallo-dependent hydrolases superfamily.</text>
</comment>
<gene>
    <name evidence="3" type="ORF">SAMN02745166_00043</name>
</gene>
<dbReference type="OrthoDB" id="5450317at2"/>
<dbReference type="EMBL" id="FUYE01000001">
    <property type="protein sequence ID" value="SKA75552.1"/>
    <property type="molecule type" value="Genomic_DNA"/>
</dbReference>
<name>A0A1T4WE01_9BACT</name>
<dbReference type="InterPro" id="IPR032466">
    <property type="entry name" value="Metal_Hydrolase"/>
</dbReference>
<dbReference type="Gene3D" id="3.20.20.140">
    <property type="entry name" value="Metal-dependent hydrolases"/>
    <property type="match status" value="1"/>
</dbReference>
<keyword evidence="3" id="KW-0378">Hydrolase</keyword>
<keyword evidence="4" id="KW-1185">Reference proteome</keyword>
<dbReference type="InterPro" id="IPR006680">
    <property type="entry name" value="Amidohydro-rel"/>
</dbReference>
<evidence type="ECO:0000313" key="3">
    <source>
        <dbReference type="EMBL" id="SKA75552.1"/>
    </source>
</evidence>
<dbReference type="GO" id="GO:0016787">
    <property type="term" value="F:hydrolase activity"/>
    <property type="evidence" value="ECO:0007669"/>
    <property type="project" value="UniProtKB-KW"/>
</dbReference>
<dbReference type="RefSeq" id="WP_078811288.1">
    <property type="nucleotide sequence ID" value="NZ_FUYE01000001.1"/>
</dbReference>
<feature type="domain" description="Amidohydrolase-related" evidence="2">
    <location>
        <begin position="33"/>
        <end position="306"/>
    </location>
</feature>
<evidence type="ECO:0000313" key="4">
    <source>
        <dbReference type="Proteomes" id="UP000190774"/>
    </source>
</evidence>
<dbReference type="Proteomes" id="UP000190774">
    <property type="component" value="Unassembled WGS sequence"/>
</dbReference>
<dbReference type="STRING" id="48467.SAMN02745166_00043"/>
<protein>
    <submittedName>
        <fullName evidence="3">Predicted metal-dependent hydrolase, TIM-barrel fold</fullName>
    </submittedName>
</protein>
<dbReference type="Pfam" id="PF04909">
    <property type="entry name" value="Amidohydro_2"/>
    <property type="match status" value="1"/>
</dbReference>
<dbReference type="PANTHER" id="PTHR43569">
    <property type="entry name" value="AMIDOHYDROLASE"/>
    <property type="match status" value="1"/>
</dbReference>
<sequence>MNRRQWIQSAFAGSLSIATSNSLGQAIKPSRVIDTHTHFYDPRRPQGVPWPKENTPLYRTVLPPDWMALAEPLGIRETIVVEASPWVEDNQWILDLASNHACIIGFVGNLDPNDPAFRSNLKRFSATPIFRGVRWRGDLVKLDASQDQVLSGARSLAEHDLELDLNGPSSTLPQVEKLAQAIPSLRIVINHVGGAGDPQKLKPEWQAHIQAVAQCPNVFMKVSGMPEQTRPEDGNTPQDLSYYLPVLEHLWSHFGPDRLIYGSNWPVSDRGLPYASVFKLVSDFFQSKGAEATEKYFWRNSQTAYRWKERT</sequence>
<organism evidence="3 4">
    <name type="scientific">Prosthecobacter debontii</name>
    <dbReference type="NCBI Taxonomy" id="48467"/>
    <lineage>
        <taxon>Bacteria</taxon>
        <taxon>Pseudomonadati</taxon>
        <taxon>Verrucomicrobiota</taxon>
        <taxon>Verrucomicrobiia</taxon>
        <taxon>Verrucomicrobiales</taxon>
        <taxon>Verrucomicrobiaceae</taxon>
        <taxon>Prosthecobacter</taxon>
    </lineage>
</organism>
<proteinExistence type="inferred from homology"/>
<evidence type="ECO:0000259" key="2">
    <source>
        <dbReference type="Pfam" id="PF04909"/>
    </source>
</evidence>
<dbReference type="PANTHER" id="PTHR43569:SF2">
    <property type="entry name" value="AMIDOHYDROLASE-RELATED DOMAIN-CONTAINING PROTEIN"/>
    <property type="match status" value="1"/>
</dbReference>